<evidence type="ECO:0000313" key="4">
    <source>
        <dbReference type="Proteomes" id="UP000235965"/>
    </source>
</evidence>
<keyword evidence="1" id="KW-0812">Transmembrane</keyword>
<evidence type="ECO:0000256" key="1">
    <source>
        <dbReference type="SAM" id="Phobius"/>
    </source>
</evidence>
<evidence type="ECO:0000259" key="2">
    <source>
        <dbReference type="Pfam" id="PF22957"/>
    </source>
</evidence>
<proteinExistence type="predicted"/>
<comment type="caution">
    <text evidence="3">The sequence shown here is derived from an EMBL/GenBank/DDBJ whole genome shotgun (WGS) entry which is preliminary data.</text>
</comment>
<dbReference type="InParanoid" id="A0A2J7REG6"/>
<protein>
    <recommendedName>
        <fullName evidence="2">NUP210 C-terminal Ig-like domain-containing protein</fullName>
    </recommendedName>
</protein>
<dbReference type="EMBL" id="NEVH01004981">
    <property type="protein sequence ID" value="PNF39231.1"/>
    <property type="molecule type" value="Genomic_DNA"/>
</dbReference>
<organism evidence="3 4">
    <name type="scientific">Cryptotermes secundus</name>
    <dbReference type="NCBI Taxonomy" id="105785"/>
    <lineage>
        <taxon>Eukaryota</taxon>
        <taxon>Metazoa</taxon>
        <taxon>Ecdysozoa</taxon>
        <taxon>Arthropoda</taxon>
        <taxon>Hexapoda</taxon>
        <taxon>Insecta</taxon>
        <taxon>Pterygota</taxon>
        <taxon>Neoptera</taxon>
        <taxon>Polyneoptera</taxon>
        <taxon>Dictyoptera</taxon>
        <taxon>Blattodea</taxon>
        <taxon>Blattoidea</taxon>
        <taxon>Termitoidae</taxon>
        <taxon>Kalotermitidae</taxon>
        <taxon>Cryptotermitinae</taxon>
        <taxon>Cryptotermes</taxon>
    </lineage>
</organism>
<dbReference type="InterPro" id="IPR055095">
    <property type="entry name" value="NUP210_Ig_C"/>
</dbReference>
<reference evidence="3 4" key="1">
    <citation type="submission" date="2017-12" db="EMBL/GenBank/DDBJ databases">
        <title>Hemimetabolous genomes reveal molecular basis of termite eusociality.</title>
        <authorList>
            <person name="Harrison M.C."/>
            <person name="Jongepier E."/>
            <person name="Robertson H.M."/>
            <person name="Arning N."/>
            <person name="Bitard-Feildel T."/>
            <person name="Chao H."/>
            <person name="Childers C.P."/>
            <person name="Dinh H."/>
            <person name="Doddapaneni H."/>
            <person name="Dugan S."/>
            <person name="Gowin J."/>
            <person name="Greiner C."/>
            <person name="Han Y."/>
            <person name="Hu H."/>
            <person name="Hughes D.S.T."/>
            <person name="Huylmans A.-K."/>
            <person name="Kemena C."/>
            <person name="Kremer L.P.M."/>
            <person name="Lee S.L."/>
            <person name="Lopez-Ezquerra A."/>
            <person name="Mallet L."/>
            <person name="Monroy-Kuhn J.M."/>
            <person name="Moser A."/>
            <person name="Murali S.C."/>
            <person name="Muzny D.M."/>
            <person name="Otani S."/>
            <person name="Piulachs M.-D."/>
            <person name="Poelchau M."/>
            <person name="Qu J."/>
            <person name="Schaub F."/>
            <person name="Wada-Katsumata A."/>
            <person name="Worley K.C."/>
            <person name="Xie Q."/>
            <person name="Ylla G."/>
            <person name="Poulsen M."/>
            <person name="Gibbs R.A."/>
            <person name="Schal C."/>
            <person name="Richards S."/>
            <person name="Belles X."/>
            <person name="Korb J."/>
            <person name="Bornberg-Bauer E."/>
        </authorList>
    </citation>
    <scope>NUCLEOTIDE SEQUENCE [LARGE SCALE GENOMIC DNA]</scope>
    <source>
        <tissue evidence="3">Whole body</tissue>
    </source>
</reference>
<dbReference type="Pfam" id="PF22957">
    <property type="entry name" value="NUP210_Ig"/>
    <property type="match status" value="1"/>
</dbReference>
<dbReference type="Proteomes" id="UP000235965">
    <property type="component" value="Unassembled WGS sequence"/>
</dbReference>
<sequence length="315" mass="35204">MYHATSFPFTCELYFETPMADLEIQDVFTVYQDFDVHTGTYGCMVISSGMPTVNKSVLQTNISLHVSSGSMISDTLTVPFLPAVFVHTKQANLSDARMSTDIIVSGRPDVLKQLEVYPHDGKDFLTVSGPILETNKAHYQVWLTERYWKEADLTTPMSVVVDSKRTFQNIEVPVKVRLVGGSAWGHGPCIMSKVGMPVSDTVYYYRDTFTIIGSLIVIFFVTFYAYVRYMHPLLQPAPPQSVPSLRPSAGMMPPTSPLAEAFAGSQVMYQPSRSFRSQPSVQSPGLSPSIDPVYGDPQLYYQPSDLRNIRSRRLL</sequence>
<dbReference type="PANTHER" id="PTHR23019">
    <property type="entry name" value="NUCLEAR PORE MEMBRANE GLYCOPROTEIN GP210-RELATED"/>
    <property type="match status" value="1"/>
</dbReference>
<feature type="transmembrane region" description="Helical" evidence="1">
    <location>
        <begin position="209"/>
        <end position="227"/>
    </location>
</feature>
<dbReference type="EMBL" id="NEVH01004981">
    <property type="protein sequence ID" value="PNF39229.1"/>
    <property type="molecule type" value="Genomic_DNA"/>
</dbReference>
<keyword evidence="1" id="KW-0472">Membrane</keyword>
<dbReference type="OrthoDB" id="361283at2759"/>
<name>A0A2J7REG6_9NEOP</name>
<evidence type="ECO:0000313" key="3">
    <source>
        <dbReference type="EMBL" id="PNF39231.1"/>
    </source>
</evidence>
<feature type="domain" description="NUP210 C-terminal Ig-like" evidence="2">
    <location>
        <begin position="6"/>
        <end position="114"/>
    </location>
</feature>
<dbReference type="STRING" id="105785.A0A2J7REG6"/>
<keyword evidence="4" id="KW-1185">Reference proteome</keyword>
<dbReference type="InterPro" id="IPR045197">
    <property type="entry name" value="NUP210-like"/>
</dbReference>
<accession>A0A2J7REG6</accession>
<dbReference type="PANTHER" id="PTHR23019:SF0">
    <property type="entry name" value="NUCLEAR PORE MEMBRANE GLYCOPROTEIN 210"/>
    <property type="match status" value="1"/>
</dbReference>
<keyword evidence="1" id="KW-1133">Transmembrane helix</keyword>
<gene>
    <name evidence="3" type="ORF">B7P43_G17625</name>
</gene>
<dbReference type="AlphaFoldDB" id="A0A2J7REG6"/>
<dbReference type="EMBL" id="NEVH01004981">
    <property type="protein sequence ID" value="PNF39230.1"/>
    <property type="molecule type" value="Genomic_DNA"/>
</dbReference>
<dbReference type="GO" id="GO:0005643">
    <property type="term" value="C:nuclear pore"/>
    <property type="evidence" value="ECO:0007669"/>
    <property type="project" value="TreeGrafter"/>
</dbReference>